<evidence type="ECO:0000313" key="3">
    <source>
        <dbReference type="Proteomes" id="UP001500893"/>
    </source>
</evidence>
<reference evidence="3" key="1">
    <citation type="journal article" date="2019" name="Int. J. Syst. Evol. Microbiol.">
        <title>The Global Catalogue of Microorganisms (GCM) 10K type strain sequencing project: providing services to taxonomists for standard genome sequencing and annotation.</title>
        <authorList>
            <consortium name="The Broad Institute Genomics Platform"/>
            <consortium name="The Broad Institute Genome Sequencing Center for Infectious Disease"/>
            <person name="Wu L."/>
            <person name="Ma J."/>
        </authorList>
    </citation>
    <scope>NUCLEOTIDE SEQUENCE [LARGE SCALE GENOMIC DNA]</scope>
    <source>
        <strain evidence="3">JCM 11574</strain>
    </source>
</reference>
<organism evidence="2 3">
    <name type="scientific">Streptomyces rameus</name>
    <dbReference type="NCBI Taxonomy" id="68261"/>
    <lineage>
        <taxon>Bacteria</taxon>
        <taxon>Bacillati</taxon>
        <taxon>Actinomycetota</taxon>
        <taxon>Actinomycetes</taxon>
        <taxon>Kitasatosporales</taxon>
        <taxon>Streptomycetaceae</taxon>
        <taxon>Streptomyces</taxon>
    </lineage>
</organism>
<feature type="region of interest" description="Disordered" evidence="1">
    <location>
        <begin position="1"/>
        <end position="108"/>
    </location>
</feature>
<accession>A0ABP6N6C2</accession>
<evidence type="ECO:0000313" key="2">
    <source>
        <dbReference type="EMBL" id="GAA3137965.1"/>
    </source>
</evidence>
<sequence>MPGRALAAAEHQGGQRLAQQEAARRDHGCDEGAQCPAPAYGGPYGGRVAGPAGVRHQHRRTEAKTSATPSSTFSALVATATAATAAPPHRETQTVLTIPETTEARSER</sequence>
<comment type="caution">
    <text evidence="2">The sequence shown here is derived from an EMBL/GenBank/DDBJ whole genome shotgun (WGS) entry which is preliminary data.</text>
</comment>
<dbReference type="Proteomes" id="UP001500893">
    <property type="component" value="Unassembled WGS sequence"/>
</dbReference>
<feature type="compositionally biased region" description="Polar residues" evidence="1">
    <location>
        <begin position="64"/>
        <end position="74"/>
    </location>
</feature>
<keyword evidence="3" id="KW-1185">Reference proteome</keyword>
<gene>
    <name evidence="2" type="ORF">GCM10010521_25150</name>
</gene>
<evidence type="ECO:0000256" key="1">
    <source>
        <dbReference type="SAM" id="MobiDB-lite"/>
    </source>
</evidence>
<dbReference type="EMBL" id="BAAAVM010000032">
    <property type="protein sequence ID" value="GAA3137965.1"/>
    <property type="molecule type" value="Genomic_DNA"/>
</dbReference>
<protein>
    <submittedName>
        <fullName evidence="2">Uncharacterized protein</fullName>
    </submittedName>
</protein>
<proteinExistence type="predicted"/>
<name>A0ABP6N6C2_9ACTN</name>